<evidence type="ECO:0000313" key="1">
    <source>
        <dbReference type="EMBL" id="KIM60616.1"/>
    </source>
</evidence>
<dbReference type="InParanoid" id="A0A0C3DXL9"/>
<keyword evidence="2" id="KW-1185">Reference proteome</keyword>
<organism evidence="1 2">
    <name type="scientific">Scleroderma citrinum Foug A</name>
    <dbReference type="NCBI Taxonomy" id="1036808"/>
    <lineage>
        <taxon>Eukaryota</taxon>
        <taxon>Fungi</taxon>
        <taxon>Dikarya</taxon>
        <taxon>Basidiomycota</taxon>
        <taxon>Agaricomycotina</taxon>
        <taxon>Agaricomycetes</taxon>
        <taxon>Agaricomycetidae</taxon>
        <taxon>Boletales</taxon>
        <taxon>Sclerodermatineae</taxon>
        <taxon>Sclerodermataceae</taxon>
        <taxon>Scleroderma</taxon>
    </lineage>
</organism>
<proteinExistence type="predicted"/>
<reference evidence="2" key="2">
    <citation type="submission" date="2015-01" db="EMBL/GenBank/DDBJ databases">
        <title>Evolutionary Origins and Diversification of the Mycorrhizal Mutualists.</title>
        <authorList>
            <consortium name="DOE Joint Genome Institute"/>
            <consortium name="Mycorrhizal Genomics Consortium"/>
            <person name="Kohler A."/>
            <person name="Kuo A."/>
            <person name="Nagy L.G."/>
            <person name="Floudas D."/>
            <person name="Copeland A."/>
            <person name="Barry K.W."/>
            <person name="Cichocki N."/>
            <person name="Veneault-Fourrey C."/>
            <person name="LaButti K."/>
            <person name="Lindquist E.A."/>
            <person name="Lipzen A."/>
            <person name="Lundell T."/>
            <person name="Morin E."/>
            <person name="Murat C."/>
            <person name="Riley R."/>
            <person name="Ohm R."/>
            <person name="Sun H."/>
            <person name="Tunlid A."/>
            <person name="Henrissat B."/>
            <person name="Grigoriev I.V."/>
            <person name="Hibbett D.S."/>
            <person name="Martin F."/>
        </authorList>
    </citation>
    <scope>NUCLEOTIDE SEQUENCE [LARGE SCALE GENOMIC DNA]</scope>
    <source>
        <strain evidence="2">Foug A</strain>
    </source>
</reference>
<dbReference type="AlphaFoldDB" id="A0A0C3DXL9"/>
<sequence length="174" mass="19559">MLCLTMSTFSAPSNWINKPRTLARALSIFSFGTPASLARRIAIASKEFSSGFEEFPTRCTARSTPTARRGIWFLKPHTLCSGYNFLSVATLLSNAIFRRMHGDGHKTYTTSLSIYLGLLRIFDPFALLDLGPLTAIVESSKLWEEKLIPYYDQHSMVVPMSVFAWSVEHVVFLV</sequence>
<name>A0A0C3DXL9_9AGAM</name>
<evidence type="ECO:0000313" key="2">
    <source>
        <dbReference type="Proteomes" id="UP000053989"/>
    </source>
</evidence>
<dbReference type="Proteomes" id="UP000053989">
    <property type="component" value="Unassembled WGS sequence"/>
</dbReference>
<dbReference type="HOGENOM" id="CLU_1541011_0_0_1"/>
<reference evidence="1 2" key="1">
    <citation type="submission" date="2014-04" db="EMBL/GenBank/DDBJ databases">
        <authorList>
            <consortium name="DOE Joint Genome Institute"/>
            <person name="Kuo A."/>
            <person name="Kohler A."/>
            <person name="Nagy L.G."/>
            <person name="Floudas D."/>
            <person name="Copeland A."/>
            <person name="Barry K.W."/>
            <person name="Cichocki N."/>
            <person name="Veneault-Fourrey C."/>
            <person name="LaButti K."/>
            <person name="Lindquist E.A."/>
            <person name="Lipzen A."/>
            <person name="Lundell T."/>
            <person name="Morin E."/>
            <person name="Murat C."/>
            <person name="Sun H."/>
            <person name="Tunlid A."/>
            <person name="Henrissat B."/>
            <person name="Grigoriev I.V."/>
            <person name="Hibbett D.S."/>
            <person name="Martin F."/>
            <person name="Nordberg H.P."/>
            <person name="Cantor M.N."/>
            <person name="Hua S.X."/>
        </authorList>
    </citation>
    <scope>NUCLEOTIDE SEQUENCE [LARGE SCALE GENOMIC DNA]</scope>
    <source>
        <strain evidence="1 2">Foug A</strain>
    </source>
</reference>
<gene>
    <name evidence="1" type="ORF">SCLCIDRAFT_936900</name>
</gene>
<dbReference type="EMBL" id="KN822060">
    <property type="protein sequence ID" value="KIM60616.1"/>
    <property type="molecule type" value="Genomic_DNA"/>
</dbReference>
<accession>A0A0C3DXL9</accession>
<protein>
    <submittedName>
        <fullName evidence="1">Uncharacterized protein</fullName>
    </submittedName>
</protein>